<protein>
    <recommendedName>
        <fullName evidence="3">Peptidase MA-like domain-containing protein</fullName>
    </recommendedName>
</protein>
<evidence type="ECO:0008006" key="3">
    <source>
        <dbReference type="Google" id="ProtNLM"/>
    </source>
</evidence>
<gene>
    <name evidence="1" type="ORF">BJ971_006808</name>
</gene>
<organism evidence="1 2">
    <name type="scientific">Actinoplanes digitatis</name>
    <dbReference type="NCBI Taxonomy" id="1868"/>
    <lineage>
        <taxon>Bacteria</taxon>
        <taxon>Bacillati</taxon>
        <taxon>Actinomycetota</taxon>
        <taxon>Actinomycetes</taxon>
        <taxon>Micromonosporales</taxon>
        <taxon>Micromonosporaceae</taxon>
        <taxon>Actinoplanes</taxon>
    </lineage>
</organism>
<accession>A0A7W7MTY2</accession>
<evidence type="ECO:0000313" key="2">
    <source>
        <dbReference type="Proteomes" id="UP000578112"/>
    </source>
</evidence>
<dbReference type="AlphaFoldDB" id="A0A7W7MTY2"/>
<name>A0A7W7MTY2_9ACTN</name>
<evidence type="ECO:0000313" key="1">
    <source>
        <dbReference type="EMBL" id="MBB4766252.1"/>
    </source>
</evidence>
<proteinExistence type="predicted"/>
<comment type="caution">
    <text evidence="1">The sequence shown here is derived from an EMBL/GenBank/DDBJ whole genome shotgun (WGS) entry which is preliminary data.</text>
</comment>
<dbReference type="EMBL" id="JACHNH010000001">
    <property type="protein sequence ID" value="MBB4766252.1"/>
    <property type="molecule type" value="Genomic_DNA"/>
</dbReference>
<keyword evidence="2" id="KW-1185">Reference proteome</keyword>
<dbReference type="RefSeq" id="WP_184997392.1">
    <property type="nucleotide sequence ID" value="NZ_BOMK01000044.1"/>
</dbReference>
<reference evidence="1 2" key="1">
    <citation type="submission" date="2020-08" db="EMBL/GenBank/DDBJ databases">
        <title>Sequencing the genomes of 1000 actinobacteria strains.</title>
        <authorList>
            <person name="Klenk H.-P."/>
        </authorList>
    </citation>
    <scope>NUCLEOTIDE SEQUENCE [LARGE SCALE GENOMIC DNA]</scope>
    <source>
        <strain evidence="1 2">DSM 43149</strain>
    </source>
</reference>
<dbReference type="Proteomes" id="UP000578112">
    <property type="component" value="Unassembled WGS sequence"/>
</dbReference>
<sequence>MSGHEIHGRQRHPWSLLALVLVLVCGSLALPGADHRLDPDSARAARPLDPAPPAAHAEEIIRRTLDRQSAALIGGDERGWLRDVDPPLAAEMHRLYRNLRGLRISGWVTDPAGLPAGRDGPVWETDVRIRVCFTGPACARDHVPRRSTDLLTASTAWRVSADRAVVTRFAFDGARGLPSRPTPWERGTLTFAAGRRVIVAAPRGVLRPEAWLAAAERAAVVADRFTLAEPRVGSYLVFLAGRTEWRTWFSAFTDRDVLGYALRPSDTSGFIVIDTTKVRPGAKGESVLRHEMAHIATRYGPSTRVGEWATEGIAEYVAWTGRPVSEYDRAGDARALAAKLRWTRQLDLGWSHSSALRSGYYGMGFFAMRCLSETFGEARMLDFFDRMAHGGRGPAQASGEAFGVSWAAAERTCAPRIRAWLRR</sequence>